<proteinExistence type="predicted"/>
<feature type="non-terminal residue" evidence="1">
    <location>
        <position position="99"/>
    </location>
</feature>
<name>A0A812QRJ7_SYMPI</name>
<sequence length="99" mass="10708">REAQIVWKGDYEVATCKESATIEETLANVQPPSVLGTKVELVPMDGGVDRACRGSSQVETGRHAGLYDIWTAETLDACKALCVGKCTGIEYHAKGKYCE</sequence>
<protein>
    <recommendedName>
        <fullName evidence="3">Apple domain-containing protein</fullName>
    </recommendedName>
</protein>
<evidence type="ECO:0000313" key="1">
    <source>
        <dbReference type="EMBL" id="CAE7400560.1"/>
    </source>
</evidence>
<feature type="non-terminal residue" evidence="1">
    <location>
        <position position="1"/>
    </location>
</feature>
<dbReference type="OrthoDB" id="10577934at2759"/>
<gene>
    <name evidence="1" type="ORF">SPIL2461_LOCUS9880</name>
</gene>
<reference evidence="1" key="1">
    <citation type="submission" date="2021-02" db="EMBL/GenBank/DDBJ databases">
        <authorList>
            <person name="Dougan E. K."/>
            <person name="Rhodes N."/>
            <person name="Thang M."/>
            <person name="Chan C."/>
        </authorList>
    </citation>
    <scope>NUCLEOTIDE SEQUENCE</scope>
</reference>
<dbReference type="EMBL" id="CAJNIZ010017602">
    <property type="protein sequence ID" value="CAE7400560.1"/>
    <property type="molecule type" value="Genomic_DNA"/>
</dbReference>
<dbReference type="Proteomes" id="UP000649617">
    <property type="component" value="Unassembled WGS sequence"/>
</dbReference>
<organism evidence="1 2">
    <name type="scientific">Symbiodinium pilosum</name>
    <name type="common">Dinoflagellate</name>
    <dbReference type="NCBI Taxonomy" id="2952"/>
    <lineage>
        <taxon>Eukaryota</taxon>
        <taxon>Sar</taxon>
        <taxon>Alveolata</taxon>
        <taxon>Dinophyceae</taxon>
        <taxon>Suessiales</taxon>
        <taxon>Symbiodiniaceae</taxon>
        <taxon>Symbiodinium</taxon>
    </lineage>
</organism>
<keyword evidence="2" id="KW-1185">Reference proteome</keyword>
<accession>A0A812QRJ7</accession>
<comment type="caution">
    <text evidence="1">The sequence shown here is derived from an EMBL/GenBank/DDBJ whole genome shotgun (WGS) entry which is preliminary data.</text>
</comment>
<evidence type="ECO:0008006" key="3">
    <source>
        <dbReference type="Google" id="ProtNLM"/>
    </source>
</evidence>
<evidence type="ECO:0000313" key="2">
    <source>
        <dbReference type="Proteomes" id="UP000649617"/>
    </source>
</evidence>
<dbReference type="AlphaFoldDB" id="A0A812QRJ7"/>